<protein>
    <recommendedName>
        <fullName evidence="4">Outer membrane lipoprotein BamD-like domain-containing protein</fullName>
    </recommendedName>
</protein>
<organism evidence="2 3">
    <name type="scientific">Flavobacterium gillisiae</name>
    <dbReference type="NCBI Taxonomy" id="150146"/>
    <lineage>
        <taxon>Bacteria</taxon>
        <taxon>Pseudomonadati</taxon>
        <taxon>Bacteroidota</taxon>
        <taxon>Flavobacteriia</taxon>
        <taxon>Flavobacteriales</taxon>
        <taxon>Flavobacteriaceae</taxon>
        <taxon>Flavobacterium</taxon>
    </lineage>
</organism>
<dbReference type="AlphaFoldDB" id="A0A1H3X101"/>
<name>A0A1H3X101_9FLAO</name>
<evidence type="ECO:0000256" key="1">
    <source>
        <dbReference type="SAM" id="SignalP"/>
    </source>
</evidence>
<proteinExistence type="predicted"/>
<sequence>MKNIILGIICCLPILVMSQTAEINLDQISNQNKMKMARWYLEVTEKGIVTTDDSIKFSKEFIKVLNEKDYRDSLFPETYSWVQALHYVKHQQLRQAFWSFINLYPENETNKELVIKSILAYDEVFKMDEMLVNVFYTYSFMDPEISIIKDGRPEIVRPDILEEKLGNVKEMVAYVLKYREQKELKANKE</sequence>
<evidence type="ECO:0000313" key="3">
    <source>
        <dbReference type="Proteomes" id="UP000198951"/>
    </source>
</evidence>
<evidence type="ECO:0000313" key="2">
    <source>
        <dbReference type="EMBL" id="SDZ92292.1"/>
    </source>
</evidence>
<keyword evidence="1" id="KW-0732">Signal</keyword>
<gene>
    <name evidence="2" type="ORF">SAMN05443667_101304</name>
</gene>
<dbReference type="EMBL" id="FNRD01000001">
    <property type="protein sequence ID" value="SDZ92292.1"/>
    <property type="molecule type" value="Genomic_DNA"/>
</dbReference>
<dbReference type="Proteomes" id="UP000198951">
    <property type="component" value="Unassembled WGS sequence"/>
</dbReference>
<accession>A0A1H3X101</accession>
<feature type="signal peptide" evidence="1">
    <location>
        <begin position="1"/>
        <end position="21"/>
    </location>
</feature>
<evidence type="ECO:0008006" key="4">
    <source>
        <dbReference type="Google" id="ProtNLM"/>
    </source>
</evidence>
<reference evidence="3" key="1">
    <citation type="submission" date="2016-10" db="EMBL/GenBank/DDBJ databases">
        <authorList>
            <person name="Varghese N."/>
            <person name="Submissions S."/>
        </authorList>
    </citation>
    <scope>NUCLEOTIDE SEQUENCE [LARGE SCALE GENOMIC DNA]</scope>
    <source>
        <strain evidence="3">DSM 22376</strain>
    </source>
</reference>
<dbReference type="STRING" id="150146.SAMN05443667_101304"/>
<keyword evidence="3" id="KW-1185">Reference proteome</keyword>
<feature type="chain" id="PRO_5011730992" description="Outer membrane lipoprotein BamD-like domain-containing protein" evidence="1">
    <location>
        <begin position="22"/>
        <end position="189"/>
    </location>
</feature>